<sequence>MLKRIARWWTDWEQEQINVLDDPRVADTLAPGYRRYAAQKIGELSQIERQQLRDFSVTFRGRRLWIALAKLMLAFSAAGLLVHVLFPSPRSLPYIVIMANLIGFTVAMTLISVWFNYRKIASNKPRVLLRIVLWAMAGIVAGAVLSYADGDKSLDVILGDLPRRLVLATLGAMMLVGVPLVIIGAFQNRHYEALTLQLQLEAERERMARELSESQLRLLRAQIEPHFLFNTLGAVQQLAEHRAPEAASLTANLIAFLRASLTEMRSDQARLSEEFKLADAYLQVMQPRLGARLRYRLDLPEALEAVSMPSMILLTLVENAIKHGIEPTLRGGDVHVSAVQAGANVVIRVVDSGAGMSSSPGAGVGLENVRHRLQLVHGEAASLTLSDNLDGAGITAEIVIPHPPEQKTA</sequence>
<feature type="transmembrane region" description="Helical" evidence="4">
    <location>
        <begin position="127"/>
        <end position="145"/>
    </location>
</feature>
<dbReference type="Pfam" id="PF06580">
    <property type="entry name" value="His_kinase"/>
    <property type="match status" value="1"/>
</dbReference>
<keyword evidence="3" id="KW-0175">Coiled coil</keyword>
<dbReference type="PRINTS" id="PR00344">
    <property type="entry name" value="BCTRLSENSOR"/>
</dbReference>
<keyword evidence="4" id="KW-0812">Transmembrane</keyword>
<keyword evidence="4" id="KW-0472">Membrane</keyword>
<accession>A0ABS7SP71</accession>
<dbReference type="InterPro" id="IPR004358">
    <property type="entry name" value="Sig_transdc_His_kin-like_C"/>
</dbReference>
<organism evidence="6 7">
    <name type="scientific">Massilia soli</name>
    <dbReference type="NCBI Taxonomy" id="2792854"/>
    <lineage>
        <taxon>Bacteria</taxon>
        <taxon>Pseudomonadati</taxon>
        <taxon>Pseudomonadota</taxon>
        <taxon>Betaproteobacteria</taxon>
        <taxon>Burkholderiales</taxon>
        <taxon>Oxalobacteraceae</taxon>
        <taxon>Telluria group</taxon>
        <taxon>Massilia</taxon>
    </lineage>
</organism>
<dbReference type="EMBL" id="JAFBIL020000004">
    <property type="protein sequence ID" value="MBZ2207981.1"/>
    <property type="molecule type" value="Genomic_DNA"/>
</dbReference>
<dbReference type="GO" id="GO:0016301">
    <property type="term" value="F:kinase activity"/>
    <property type="evidence" value="ECO:0007669"/>
    <property type="project" value="UniProtKB-KW"/>
</dbReference>
<keyword evidence="7" id="KW-1185">Reference proteome</keyword>
<dbReference type="InterPro" id="IPR010559">
    <property type="entry name" value="Sig_transdc_His_kin_internal"/>
</dbReference>
<dbReference type="RefSeq" id="WP_223468460.1">
    <property type="nucleotide sequence ID" value="NZ_JAFBIL020000004.1"/>
</dbReference>
<feature type="domain" description="Histidine kinase/HSP90-like ATPase" evidence="5">
    <location>
        <begin position="308"/>
        <end position="404"/>
    </location>
</feature>
<keyword evidence="6" id="KW-0808">Transferase</keyword>
<feature type="coiled-coil region" evidence="3">
    <location>
        <begin position="197"/>
        <end position="224"/>
    </location>
</feature>
<dbReference type="PANTHER" id="PTHR34220:SF9">
    <property type="entry name" value="SIGNAL TRANSDUCTION HISTIDINE KINASE INTERNAL REGION DOMAIN-CONTAINING PROTEIN"/>
    <property type="match status" value="1"/>
</dbReference>
<dbReference type="Proteomes" id="UP000809349">
    <property type="component" value="Unassembled WGS sequence"/>
</dbReference>
<feature type="transmembrane region" description="Helical" evidence="4">
    <location>
        <begin position="64"/>
        <end position="86"/>
    </location>
</feature>
<dbReference type="InterPro" id="IPR036890">
    <property type="entry name" value="HATPase_C_sf"/>
</dbReference>
<evidence type="ECO:0000313" key="7">
    <source>
        <dbReference type="Proteomes" id="UP000809349"/>
    </source>
</evidence>
<feature type="transmembrane region" description="Helical" evidence="4">
    <location>
        <begin position="165"/>
        <end position="186"/>
    </location>
</feature>
<evidence type="ECO:0000256" key="3">
    <source>
        <dbReference type="SAM" id="Coils"/>
    </source>
</evidence>
<gene>
    <name evidence="6" type="ORF">I4X03_011990</name>
</gene>
<reference evidence="6 7" key="1">
    <citation type="submission" date="2021-08" db="EMBL/GenBank/DDBJ databases">
        <title>Massilia sp. R798.</title>
        <authorList>
            <person name="Baek J.H."/>
            <person name="Jung H.S."/>
            <person name="Kim K.R."/>
            <person name="Jeon C.O."/>
        </authorList>
    </citation>
    <scope>NUCLEOTIDE SEQUENCE [LARGE SCALE GENOMIC DNA]</scope>
    <source>
        <strain evidence="6 7">R798</strain>
    </source>
</reference>
<dbReference type="Gene3D" id="3.30.565.10">
    <property type="entry name" value="Histidine kinase-like ATPase, C-terminal domain"/>
    <property type="match status" value="1"/>
</dbReference>
<keyword evidence="6" id="KW-0418">Kinase</keyword>
<dbReference type="SUPFAM" id="SSF55874">
    <property type="entry name" value="ATPase domain of HSP90 chaperone/DNA topoisomerase II/histidine kinase"/>
    <property type="match status" value="1"/>
</dbReference>
<keyword evidence="4" id="KW-1133">Transmembrane helix</keyword>
<evidence type="ECO:0000256" key="2">
    <source>
        <dbReference type="ARBA" id="ARBA00012438"/>
    </source>
</evidence>
<dbReference type="InterPro" id="IPR003594">
    <property type="entry name" value="HATPase_dom"/>
</dbReference>
<dbReference type="PANTHER" id="PTHR34220">
    <property type="entry name" value="SENSOR HISTIDINE KINASE YPDA"/>
    <property type="match status" value="1"/>
</dbReference>
<dbReference type="InterPro" id="IPR050640">
    <property type="entry name" value="Bact_2-comp_sensor_kinase"/>
</dbReference>
<comment type="caution">
    <text evidence="6">The sequence shown here is derived from an EMBL/GenBank/DDBJ whole genome shotgun (WGS) entry which is preliminary data.</text>
</comment>
<dbReference type="EC" id="2.7.13.3" evidence="2"/>
<evidence type="ECO:0000256" key="4">
    <source>
        <dbReference type="SAM" id="Phobius"/>
    </source>
</evidence>
<protein>
    <recommendedName>
        <fullName evidence="2">histidine kinase</fullName>
        <ecNumber evidence="2">2.7.13.3</ecNumber>
    </recommendedName>
</protein>
<dbReference type="SMART" id="SM00387">
    <property type="entry name" value="HATPase_c"/>
    <property type="match status" value="1"/>
</dbReference>
<evidence type="ECO:0000256" key="1">
    <source>
        <dbReference type="ARBA" id="ARBA00000085"/>
    </source>
</evidence>
<feature type="transmembrane region" description="Helical" evidence="4">
    <location>
        <begin position="92"/>
        <end position="115"/>
    </location>
</feature>
<evidence type="ECO:0000259" key="5">
    <source>
        <dbReference type="SMART" id="SM00387"/>
    </source>
</evidence>
<comment type="catalytic activity">
    <reaction evidence="1">
        <text>ATP + protein L-histidine = ADP + protein N-phospho-L-histidine.</text>
        <dbReference type="EC" id="2.7.13.3"/>
    </reaction>
</comment>
<dbReference type="Pfam" id="PF02518">
    <property type="entry name" value="HATPase_c"/>
    <property type="match status" value="1"/>
</dbReference>
<name>A0ABS7SP71_9BURK</name>
<proteinExistence type="predicted"/>
<evidence type="ECO:0000313" key="6">
    <source>
        <dbReference type="EMBL" id="MBZ2207981.1"/>
    </source>
</evidence>